<keyword evidence="3" id="KW-0812">Transmembrane</keyword>
<gene>
    <name evidence="9" type="ORF">METZ01_LOCUS1898</name>
</gene>
<sequence>MNNKYTFVLFFLLITVGFAQDVNLYRVNIEGNTTTSDKMIKYSAGLRDGTKIQRADISTALTRLWDLNLFDDINIVLNSESEYGVEITIEVKESPTLNNIIFRGNSMREGRFTDQIDLRIGQRIRPNFLSSAEEKIKEVYQEDGYFSVEVESSIEVPQDTLVRNEYARDVVFNIKENDKFRLRNINFVGNDNFSDRKLKKELKDTKERKWYSFWVKSFNEKSFKEDKDILKAFYQNEGYRDFSVLKDTLVINEDDNSLTLFLTINEGNKYKYRNFTFEGNEIANSETLELLLGLQEGDLYSKENFEKSVFENMMSVYNDKGYIFSNVNPEIVPVGEDSMDVNFIFNEGSKVYINNIFVSGNERTRENVIRRELKLFPGDVFSRSKLMRSQRDIWILNYFDNVIPDVNPVAEDKVDLDFIVQEKKSTQRINANLGFTGEYGMTGGAGVEFDNFMGRGQRFNIGMSTGTNFSFYSDQDPSKYRSFNLTFQDPMLNDSPYLIGGSLFYSYRGSSTNYYFPLDFTVGGGSFSFGRRLEWPDDFFRVMWSARIMQKEYDGSEADVESYLGGLQKTRGLSLSQVLVRDSRDRAEFTTRGSKFQIESTYSGGILGGNENFQKHLLNLDWFSPTFSKFVLYSSLKVGVIKTLKIGNDTQSFIPFDERFIMGGNGIPYGNALRGYPDNSVGPQTASGQAVGGNAMGKITTELRFPLSENPVIYFMTFAEMGNVWNTSSMAEPFYLERHGPLSMKKSAGVGVRFFMPGIGLLGFDMGYGFDDITGEGNPNGWEYTITFGQTY</sequence>
<evidence type="ECO:0000256" key="4">
    <source>
        <dbReference type="ARBA" id="ARBA00022729"/>
    </source>
</evidence>
<evidence type="ECO:0000259" key="8">
    <source>
        <dbReference type="PROSITE" id="PS51779"/>
    </source>
</evidence>
<keyword evidence="2" id="KW-1134">Transmembrane beta strand</keyword>
<evidence type="ECO:0000256" key="5">
    <source>
        <dbReference type="ARBA" id="ARBA00022737"/>
    </source>
</evidence>
<comment type="subcellular location">
    <subcellularLocation>
        <location evidence="1">Membrane</location>
    </subcellularLocation>
</comment>
<keyword evidence="5" id="KW-0677">Repeat</keyword>
<dbReference type="GO" id="GO:0019867">
    <property type="term" value="C:outer membrane"/>
    <property type="evidence" value="ECO:0007669"/>
    <property type="project" value="InterPro"/>
</dbReference>
<dbReference type="AlphaFoldDB" id="A0A381N4P1"/>
<dbReference type="NCBIfam" id="TIGR03303">
    <property type="entry name" value="OM_YaeT"/>
    <property type="match status" value="1"/>
</dbReference>
<dbReference type="Pfam" id="PF01103">
    <property type="entry name" value="Omp85"/>
    <property type="match status" value="1"/>
</dbReference>
<keyword evidence="7" id="KW-0998">Cell outer membrane</keyword>
<evidence type="ECO:0000256" key="6">
    <source>
        <dbReference type="ARBA" id="ARBA00023136"/>
    </source>
</evidence>
<dbReference type="InterPro" id="IPR034746">
    <property type="entry name" value="POTRA"/>
</dbReference>
<dbReference type="InterPro" id="IPR039910">
    <property type="entry name" value="D15-like"/>
</dbReference>
<dbReference type="InterPro" id="IPR000184">
    <property type="entry name" value="Bac_surfAg_D15"/>
</dbReference>
<dbReference type="InterPro" id="IPR023707">
    <property type="entry name" value="OM_assembly_BamA"/>
</dbReference>
<dbReference type="Gene3D" id="3.10.20.310">
    <property type="entry name" value="membrane protein fhac"/>
    <property type="match status" value="5"/>
</dbReference>
<keyword evidence="6" id="KW-0472">Membrane</keyword>
<protein>
    <recommendedName>
        <fullName evidence="8">POTRA domain-containing protein</fullName>
    </recommendedName>
</protein>
<dbReference type="PANTHER" id="PTHR12815:SF47">
    <property type="entry name" value="TRANSLOCATION AND ASSEMBLY MODULE SUBUNIT TAMA"/>
    <property type="match status" value="1"/>
</dbReference>
<evidence type="ECO:0000256" key="2">
    <source>
        <dbReference type="ARBA" id="ARBA00022452"/>
    </source>
</evidence>
<dbReference type="Gene3D" id="2.40.160.50">
    <property type="entry name" value="membrane protein fhac: a member of the omp85/tpsb transporter family"/>
    <property type="match status" value="1"/>
</dbReference>
<name>A0A381N4P1_9ZZZZ</name>
<proteinExistence type="predicted"/>
<evidence type="ECO:0000256" key="3">
    <source>
        <dbReference type="ARBA" id="ARBA00022692"/>
    </source>
</evidence>
<dbReference type="InterPro" id="IPR010827">
    <property type="entry name" value="BamA/TamA_POTRA"/>
</dbReference>
<feature type="domain" description="POTRA" evidence="8">
    <location>
        <begin position="270"/>
        <end position="348"/>
    </location>
</feature>
<accession>A0A381N4P1</accession>
<dbReference type="PIRSF" id="PIRSF006076">
    <property type="entry name" value="OM_assembly_OMP85"/>
    <property type="match status" value="1"/>
</dbReference>
<evidence type="ECO:0000256" key="7">
    <source>
        <dbReference type="ARBA" id="ARBA00023237"/>
    </source>
</evidence>
<evidence type="ECO:0000313" key="9">
    <source>
        <dbReference type="EMBL" id="SUZ49044.1"/>
    </source>
</evidence>
<organism evidence="9">
    <name type="scientific">marine metagenome</name>
    <dbReference type="NCBI Taxonomy" id="408172"/>
    <lineage>
        <taxon>unclassified sequences</taxon>
        <taxon>metagenomes</taxon>
        <taxon>ecological metagenomes</taxon>
    </lineage>
</organism>
<dbReference type="PROSITE" id="PS51779">
    <property type="entry name" value="POTRA"/>
    <property type="match status" value="1"/>
</dbReference>
<reference evidence="9" key="1">
    <citation type="submission" date="2018-05" db="EMBL/GenBank/DDBJ databases">
        <authorList>
            <person name="Lanie J.A."/>
            <person name="Ng W.-L."/>
            <person name="Kazmierczak K.M."/>
            <person name="Andrzejewski T.M."/>
            <person name="Davidsen T.M."/>
            <person name="Wayne K.J."/>
            <person name="Tettelin H."/>
            <person name="Glass J.I."/>
            <person name="Rusch D."/>
            <person name="Podicherti R."/>
            <person name="Tsui H.-C.T."/>
            <person name="Winkler M.E."/>
        </authorList>
    </citation>
    <scope>NUCLEOTIDE SEQUENCE</scope>
</reference>
<evidence type="ECO:0000256" key="1">
    <source>
        <dbReference type="ARBA" id="ARBA00004370"/>
    </source>
</evidence>
<dbReference type="EMBL" id="UINC01000099">
    <property type="protein sequence ID" value="SUZ49044.1"/>
    <property type="molecule type" value="Genomic_DNA"/>
</dbReference>
<keyword evidence="4" id="KW-0732">Signal</keyword>
<dbReference type="GO" id="GO:0071709">
    <property type="term" value="P:membrane assembly"/>
    <property type="evidence" value="ECO:0007669"/>
    <property type="project" value="InterPro"/>
</dbReference>
<dbReference type="Pfam" id="PF07244">
    <property type="entry name" value="POTRA"/>
    <property type="match status" value="5"/>
</dbReference>
<dbReference type="PANTHER" id="PTHR12815">
    <property type="entry name" value="SORTING AND ASSEMBLY MACHINERY SAMM50 PROTEIN FAMILY MEMBER"/>
    <property type="match status" value="1"/>
</dbReference>